<name>A0A074ZHG8_OPIVI</name>
<dbReference type="OrthoDB" id="449052at2759"/>
<dbReference type="KEGG" id="ovi:T265_09292"/>
<dbReference type="RefSeq" id="XP_009173584.1">
    <property type="nucleotide sequence ID" value="XM_009175320.1"/>
</dbReference>
<evidence type="ECO:0000313" key="1">
    <source>
        <dbReference type="EMBL" id="KER22670.1"/>
    </source>
</evidence>
<reference evidence="1 2" key="1">
    <citation type="submission" date="2013-11" db="EMBL/GenBank/DDBJ databases">
        <title>Opisthorchis viverrini - life in the bile duct.</title>
        <authorList>
            <person name="Young N.D."/>
            <person name="Nagarajan N."/>
            <person name="Lin S.J."/>
            <person name="Korhonen P.K."/>
            <person name="Jex A.R."/>
            <person name="Hall R.S."/>
            <person name="Safavi-Hemami H."/>
            <person name="Kaewkong W."/>
            <person name="Bertrand D."/>
            <person name="Gao S."/>
            <person name="Seet Q."/>
            <person name="Wongkham S."/>
            <person name="Teh B.T."/>
            <person name="Wongkham C."/>
            <person name="Intapan P.M."/>
            <person name="Maleewong W."/>
            <person name="Yang X."/>
            <person name="Hu M."/>
            <person name="Wang Z."/>
            <person name="Hofmann A."/>
            <person name="Sternberg P.W."/>
            <person name="Tan P."/>
            <person name="Wang J."/>
            <person name="Gasser R.B."/>
        </authorList>
    </citation>
    <scope>NUCLEOTIDE SEQUENCE [LARGE SCALE GENOMIC DNA]</scope>
</reference>
<accession>A0A074ZHG8</accession>
<organism evidence="1 2">
    <name type="scientific">Opisthorchis viverrini</name>
    <name type="common">Southeast Asian liver fluke</name>
    <dbReference type="NCBI Taxonomy" id="6198"/>
    <lineage>
        <taxon>Eukaryota</taxon>
        <taxon>Metazoa</taxon>
        <taxon>Spiralia</taxon>
        <taxon>Lophotrochozoa</taxon>
        <taxon>Platyhelminthes</taxon>
        <taxon>Trematoda</taxon>
        <taxon>Digenea</taxon>
        <taxon>Opisthorchiida</taxon>
        <taxon>Opisthorchiata</taxon>
        <taxon>Opisthorchiidae</taxon>
        <taxon>Opisthorchis</taxon>
    </lineage>
</organism>
<keyword evidence="2" id="KW-1185">Reference proteome</keyword>
<gene>
    <name evidence="1" type="ORF">T265_09292</name>
</gene>
<dbReference type="Proteomes" id="UP000054324">
    <property type="component" value="Unassembled WGS sequence"/>
</dbReference>
<sequence length="196" mass="21900">MPPEVCTKAMILPGFPSLDRGSRGAEVGFEPRTFRSFALYYNSTFEQKYKTGPWGSTRGEKRVEGNCPVPKHSSSCGIEHPQMECFEQQLEKLAHSCIQKVAENSSTVHDRLCPSLGSSGRRGPRIYVNLMFIHLENIANERFRWVSGVLRDNNGLTGLTMVKSDSKNTGRMSIHGAPRRNQGWFAIPEISQAPTV</sequence>
<dbReference type="EMBL" id="KL596886">
    <property type="protein sequence ID" value="KER22670.1"/>
    <property type="molecule type" value="Genomic_DNA"/>
</dbReference>
<proteinExistence type="predicted"/>
<dbReference type="CTD" id="20323465"/>
<dbReference type="AlphaFoldDB" id="A0A074ZHG8"/>
<evidence type="ECO:0000313" key="2">
    <source>
        <dbReference type="Proteomes" id="UP000054324"/>
    </source>
</evidence>
<dbReference type="GeneID" id="20323465"/>
<protein>
    <submittedName>
        <fullName evidence="1">Uncharacterized protein</fullName>
    </submittedName>
</protein>